<feature type="region of interest" description="Disordered" evidence="1">
    <location>
        <begin position="1"/>
        <end position="80"/>
    </location>
</feature>
<dbReference type="OrthoDB" id="426143at2759"/>
<feature type="compositionally biased region" description="Low complexity" evidence="1">
    <location>
        <begin position="62"/>
        <end position="75"/>
    </location>
</feature>
<accession>A0A813E4H9</accession>
<keyword evidence="2" id="KW-0472">Membrane</keyword>
<sequence length="466" mass="52091">MGVEDNEGDDQGLTVDTNADDDEAPPAELEEEVMNPGGTIRQSKSMKSANSAVLKRTMTSVQRAASQRDQASQDSSYKKMAKKKYVHGGPPSRQHMIDYVNLQKWSRDSSFAAPFAICMWVAVVTLINWQNYESAFAVRQSMINHLHELKAVPVRGVPPKEVMVTKEGQIQTKLLDLGCSCSCALTASKLCNPTTDNTMTFFNGSLELGKLSDLRGRAAYYNTKKTATNDWVMRWDDLHSRENVISWIQHGLLPELWHEEGKDAPVILDNMFKVGKTASDVMAGFNPQIPGVLLEWSQMIGGLRMRQRRLHKQDCRVDAKLAKQYNQECHDPDVELVVPFGPGIGSFAEGFVPEEKVMGAYDVHYNIDAPLHTILENYEYMLKKHSWLDGATESLTIHVALVNAESSPPLFLLLEIIFKFERSGQLNKEIKVYSTAMNMFSTGIHVALALLWGALVLTLLALQSVK</sequence>
<keyword evidence="2" id="KW-0812">Transmembrane</keyword>
<dbReference type="EMBL" id="CAJNNV010007620">
    <property type="protein sequence ID" value="CAE8595132.1"/>
    <property type="molecule type" value="Genomic_DNA"/>
</dbReference>
<dbReference type="Proteomes" id="UP000654075">
    <property type="component" value="Unassembled WGS sequence"/>
</dbReference>
<gene>
    <name evidence="3" type="ORF">PGLA1383_LOCUS13648</name>
</gene>
<proteinExistence type="predicted"/>
<feature type="non-terminal residue" evidence="3">
    <location>
        <position position="466"/>
    </location>
</feature>
<name>A0A813E4H9_POLGL</name>
<evidence type="ECO:0000256" key="2">
    <source>
        <dbReference type="SAM" id="Phobius"/>
    </source>
</evidence>
<evidence type="ECO:0000313" key="3">
    <source>
        <dbReference type="EMBL" id="CAE8595132.1"/>
    </source>
</evidence>
<feature type="transmembrane region" description="Helical" evidence="2">
    <location>
        <begin position="443"/>
        <end position="462"/>
    </location>
</feature>
<evidence type="ECO:0000313" key="4">
    <source>
        <dbReference type="Proteomes" id="UP000654075"/>
    </source>
</evidence>
<keyword evidence="4" id="KW-1185">Reference proteome</keyword>
<protein>
    <submittedName>
        <fullName evidence="3">Uncharacterized protein</fullName>
    </submittedName>
</protein>
<feature type="compositionally biased region" description="Polar residues" evidence="1">
    <location>
        <begin position="40"/>
        <end position="61"/>
    </location>
</feature>
<comment type="caution">
    <text evidence="3">The sequence shown here is derived from an EMBL/GenBank/DDBJ whole genome shotgun (WGS) entry which is preliminary data.</text>
</comment>
<evidence type="ECO:0000256" key="1">
    <source>
        <dbReference type="SAM" id="MobiDB-lite"/>
    </source>
</evidence>
<dbReference type="AlphaFoldDB" id="A0A813E4H9"/>
<organism evidence="3 4">
    <name type="scientific">Polarella glacialis</name>
    <name type="common">Dinoflagellate</name>
    <dbReference type="NCBI Taxonomy" id="89957"/>
    <lineage>
        <taxon>Eukaryota</taxon>
        <taxon>Sar</taxon>
        <taxon>Alveolata</taxon>
        <taxon>Dinophyceae</taxon>
        <taxon>Suessiales</taxon>
        <taxon>Suessiaceae</taxon>
        <taxon>Polarella</taxon>
    </lineage>
</organism>
<feature type="compositionally biased region" description="Acidic residues" evidence="1">
    <location>
        <begin position="1"/>
        <end position="10"/>
    </location>
</feature>
<feature type="compositionally biased region" description="Acidic residues" evidence="1">
    <location>
        <begin position="18"/>
        <end position="33"/>
    </location>
</feature>
<keyword evidence="2" id="KW-1133">Transmembrane helix</keyword>
<reference evidence="3" key="1">
    <citation type="submission" date="2021-02" db="EMBL/GenBank/DDBJ databases">
        <authorList>
            <person name="Dougan E. K."/>
            <person name="Rhodes N."/>
            <person name="Thang M."/>
            <person name="Chan C."/>
        </authorList>
    </citation>
    <scope>NUCLEOTIDE SEQUENCE</scope>
</reference>